<keyword evidence="3 4" id="KW-0479">Metal-binding</keyword>
<dbReference type="InterPro" id="IPR036396">
    <property type="entry name" value="Cyt_P450_sf"/>
</dbReference>
<reference evidence="6 7" key="1">
    <citation type="submission" date="2016-10" db="EMBL/GenBank/DDBJ databases">
        <authorList>
            <person name="de Groot N.N."/>
        </authorList>
    </citation>
    <scope>NUCLEOTIDE SEQUENCE [LARGE SCALE GENOMIC DNA]</scope>
    <source>
        <strain evidence="6 7">DSM 43019</strain>
    </source>
</reference>
<evidence type="ECO:0000313" key="6">
    <source>
        <dbReference type="EMBL" id="SFF31414.1"/>
    </source>
</evidence>
<evidence type="ECO:0000313" key="7">
    <source>
        <dbReference type="Proteomes" id="UP000199645"/>
    </source>
</evidence>
<dbReference type="PANTHER" id="PTHR24305">
    <property type="entry name" value="CYTOCHROME P450"/>
    <property type="match status" value="1"/>
</dbReference>
<dbReference type="PROSITE" id="PS00086">
    <property type="entry name" value="CYTOCHROME_P450"/>
    <property type="match status" value="1"/>
</dbReference>
<dbReference type="Proteomes" id="UP000199645">
    <property type="component" value="Unassembled WGS sequence"/>
</dbReference>
<comment type="cofactor">
    <cofactor evidence="1 3">
        <name>heme</name>
        <dbReference type="ChEBI" id="CHEBI:30413"/>
    </cofactor>
</comment>
<dbReference type="GO" id="GO:0016705">
    <property type="term" value="F:oxidoreductase activity, acting on paired donors, with incorporation or reduction of molecular oxygen"/>
    <property type="evidence" value="ECO:0007669"/>
    <property type="project" value="InterPro"/>
</dbReference>
<dbReference type="InterPro" id="IPR001128">
    <property type="entry name" value="Cyt_P450"/>
</dbReference>
<dbReference type="STRING" id="35752.SAMN05421541_108389"/>
<dbReference type="PANTHER" id="PTHR24305:SF166">
    <property type="entry name" value="CYTOCHROME P450 12A4, MITOCHONDRIAL-RELATED"/>
    <property type="match status" value="1"/>
</dbReference>
<keyword evidence="4" id="KW-0560">Oxidoreductase</keyword>
<dbReference type="SUPFAM" id="SSF48264">
    <property type="entry name" value="Cytochrome P450"/>
    <property type="match status" value="1"/>
</dbReference>
<protein>
    <submittedName>
        <fullName evidence="6">Cytochrome P450</fullName>
    </submittedName>
</protein>
<evidence type="ECO:0000256" key="5">
    <source>
        <dbReference type="SAM" id="MobiDB-lite"/>
    </source>
</evidence>
<dbReference type="PRINTS" id="PR00385">
    <property type="entry name" value="P450"/>
</dbReference>
<dbReference type="GO" id="GO:0005506">
    <property type="term" value="F:iron ion binding"/>
    <property type="evidence" value="ECO:0007669"/>
    <property type="project" value="InterPro"/>
</dbReference>
<accession>A0A1I2HMR8</accession>
<proteinExistence type="inferred from homology"/>
<dbReference type="AlphaFoldDB" id="A0A1I2HMR8"/>
<dbReference type="InterPro" id="IPR050121">
    <property type="entry name" value="Cytochrome_P450_monoxygenase"/>
</dbReference>
<dbReference type="OrthoDB" id="9764248at2"/>
<gene>
    <name evidence="6" type="ORF">SAMN05421541_108389</name>
</gene>
<dbReference type="Gene3D" id="1.10.630.10">
    <property type="entry name" value="Cytochrome P450"/>
    <property type="match status" value="1"/>
</dbReference>
<dbReference type="InterPro" id="IPR002401">
    <property type="entry name" value="Cyt_P450_E_grp-I"/>
</dbReference>
<sequence length="388" mass="41801">MPPVTSPTVTVRGLPGPPPLPALGNLPDLMRDGRPHRGLHPAHLAGYFPALLTGAGRLASLWAPGGSVAVLPDLRRYTLDVTFAPACGHDLNSLENPRGRLATLLPTLLPAINRRMSVPVPYWRWVRLPADRRLATMLRELDRLIRIRTVAARERMTSGAAPRTVLESLVSTPGGEEPFTPAELFGNVLTMLLAGEDTTASAIAWTLHHLAADTAAQGRLRAEVAAALGGRPPADPSAVRALAYTNGAVREALRLHPVASLTVVEAAEETELPGGDGPRLRVGPGTPIWTLMTYGSRRDTRRFPEPGRFRPDRWLDPAAARQGDLRHLPFGAGPRSCPGRGLALLEATLVVALIVRDFDLAPDPASRPRERVAFTVSPAGLRVRLTRR</sequence>
<keyword evidence="3 4" id="KW-0349">Heme</keyword>
<organism evidence="6 7">
    <name type="scientific">Actinoplanes philippinensis</name>
    <dbReference type="NCBI Taxonomy" id="35752"/>
    <lineage>
        <taxon>Bacteria</taxon>
        <taxon>Bacillati</taxon>
        <taxon>Actinomycetota</taxon>
        <taxon>Actinomycetes</taxon>
        <taxon>Micromonosporales</taxon>
        <taxon>Micromonosporaceae</taxon>
        <taxon>Actinoplanes</taxon>
    </lineage>
</organism>
<name>A0A1I2HMR8_9ACTN</name>
<keyword evidence="4" id="KW-0503">Monooxygenase</keyword>
<comment type="similarity">
    <text evidence="2 4">Belongs to the cytochrome P450 family.</text>
</comment>
<evidence type="ECO:0000256" key="2">
    <source>
        <dbReference type="ARBA" id="ARBA00010617"/>
    </source>
</evidence>
<dbReference type="GO" id="GO:0020037">
    <property type="term" value="F:heme binding"/>
    <property type="evidence" value="ECO:0007669"/>
    <property type="project" value="InterPro"/>
</dbReference>
<evidence type="ECO:0000256" key="4">
    <source>
        <dbReference type="RuleBase" id="RU000461"/>
    </source>
</evidence>
<evidence type="ECO:0000256" key="1">
    <source>
        <dbReference type="ARBA" id="ARBA00001971"/>
    </source>
</evidence>
<feature type="binding site" description="axial binding residue" evidence="3">
    <location>
        <position position="337"/>
    </location>
    <ligand>
        <name>heme</name>
        <dbReference type="ChEBI" id="CHEBI:30413"/>
    </ligand>
    <ligandPart>
        <name>Fe</name>
        <dbReference type="ChEBI" id="CHEBI:18248"/>
    </ligandPart>
</feature>
<feature type="region of interest" description="Disordered" evidence="5">
    <location>
        <begin position="1"/>
        <end position="20"/>
    </location>
</feature>
<keyword evidence="3 4" id="KW-0408">Iron</keyword>
<dbReference type="PRINTS" id="PR00463">
    <property type="entry name" value="EP450I"/>
</dbReference>
<dbReference type="EMBL" id="FONV01000008">
    <property type="protein sequence ID" value="SFF31414.1"/>
    <property type="molecule type" value="Genomic_DNA"/>
</dbReference>
<dbReference type="InterPro" id="IPR017972">
    <property type="entry name" value="Cyt_P450_CS"/>
</dbReference>
<evidence type="ECO:0000256" key="3">
    <source>
        <dbReference type="PIRSR" id="PIRSR602401-1"/>
    </source>
</evidence>
<dbReference type="GO" id="GO:0004497">
    <property type="term" value="F:monooxygenase activity"/>
    <property type="evidence" value="ECO:0007669"/>
    <property type="project" value="UniProtKB-KW"/>
</dbReference>
<keyword evidence="7" id="KW-1185">Reference proteome</keyword>
<dbReference type="Pfam" id="PF00067">
    <property type="entry name" value="p450"/>
    <property type="match status" value="1"/>
</dbReference>